<feature type="region of interest" description="Disordered" evidence="1">
    <location>
        <begin position="246"/>
        <end position="266"/>
    </location>
</feature>
<sequence>MERNCLHNGFCNECVLLIDYKMKFEPVYFREKTVDHYGKRGISWHGSMITFYTCVCVDGVQTTVPNKFYMDHVVENESKQDVTSVISILEAMIIAIKKLFPHITTIFLQSDNASCYQNTVLLMLIPYLGCAHSLYIRRFIHTETQDGKSVLDAHFARSTQVVYEHCKAVSKLEDNFAECDRKLKKIIKRTNEVLFSYADSTSTNDISTSSYQGNYMPPFSLQGYEYSGKGNPRTVVIDPTANTVTTQDDVTHSNDFEELDSEDSELDDELETVANYLIQGEHLKDHESSTSSEESDGWARRPKNGQMYGPKHVLIYRSDILEMFKLVKYPQEFCLPLENDIRVEINRLQTKKKSPNVASKGEKVIDIYDAFIREIAAKNVSLKPKDALTMTLQQFPRKENPHLPSDSKIRSKFSYQELCAKERNQHIK</sequence>
<dbReference type="EMBL" id="WJBH02000003">
    <property type="protein sequence ID" value="KAI9560512.1"/>
    <property type="molecule type" value="Genomic_DNA"/>
</dbReference>
<organism evidence="2 3">
    <name type="scientific">Daphnia sinensis</name>
    <dbReference type="NCBI Taxonomy" id="1820382"/>
    <lineage>
        <taxon>Eukaryota</taxon>
        <taxon>Metazoa</taxon>
        <taxon>Ecdysozoa</taxon>
        <taxon>Arthropoda</taxon>
        <taxon>Crustacea</taxon>
        <taxon>Branchiopoda</taxon>
        <taxon>Diplostraca</taxon>
        <taxon>Cladocera</taxon>
        <taxon>Anomopoda</taxon>
        <taxon>Daphniidae</taxon>
        <taxon>Daphnia</taxon>
        <taxon>Daphnia similis group</taxon>
    </lineage>
</organism>
<keyword evidence="3" id="KW-1185">Reference proteome</keyword>
<reference evidence="2 3" key="1">
    <citation type="submission" date="2022-05" db="EMBL/GenBank/DDBJ databases">
        <title>A multi-omics perspective on studying reproductive biology in Daphnia sinensis.</title>
        <authorList>
            <person name="Jia J."/>
        </authorList>
    </citation>
    <scope>NUCLEOTIDE SEQUENCE [LARGE SCALE GENOMIC DNA]</scope>
    <source>
        <strain evidence="2 3">WSL</strain>
    </source>
</reference>
<accession>A0AAD5KWN9</accession>
<gene>
    <name evidence="2" type="ORF">GHT06_011445</name>
</gene>
<evidence type="ECO:0000313" key="3">
    <source>
        <dbReference type="Proteomes" id="UP000820818"/>
    </source>
</evidence>
<evidence type="ECO:0000313" key="2">
    <source>
        <dbReference type="EMBL" id="KAI9560512.1"/>
    </source>
</evidence>
<feature type="compositionally biased region" description="Acidic residues" evidence="1">
    <location>
        <begin position="256"/>
        <end position="266"/>
    </location>
</feature>
<dbReference type="Proteomes" id="UP000820818">
    <property type="component" value="Linkage Group LG3"/>
</dbReference>
<protein>
    <submittedName>
        <fullName evidence="2">Uncharacterized protein</fullName>
    </submittedName>
</protein>
<dbReference type="PANTHER" id="PTHR33845">
    <property type="entry name" value="C2H2-TYPE DOMAIN-CONTAINING PROTEIN"/>
    <property type="match status" value="1"/>
</dbReference>
<proteinExistence type="predicted"/>
<feature type="region of interest" description="Disordered" evidence="1">
    <location>
        <begin position="281"/>
        <end position="303"/>
    </location>
</feature>
<comment type="caution">
    <text evidence="2">The sequence shown here is derived from an EMBL/GenBank/DDBJ whole genome shotgun (WGS) entry which is preliminary data.</text>
</comment>
<evidence type="ECO:0000256" key="1">
    <source>
        <dbReference type="SAM" id="MobiDB-lite"/>
    </source>
</evidence>
<name>A0AAD5KWN9_9CRUS</name>
<dbReference type="PANTHER" id="PTHR33845:SF1">
    <property type="entry name" value="C2H2-TYPE DOMAIN-CONTAINING PROTEIN"/>
    <property type="match status" value="1"/>
</dbReference>
<dbReference type="AlphaFoldDB" id="A0AAD5KWN9"/>